<protein>
    <submittedName>
        <fullName evidence="4">Outer membrane protein/peptidoglycan-associated (Lipo)protein</fullName>
    </submittedName>
</protein>
<dbReference type="Pfam" id="PF00691">
    <property type="entry name" value="OmpA"/>
    <property type="match status" value="1"/>
</dbReference>
<dbReference type="STRING" id="1146883.BLASA_2025"/>
<keyword evidence="1" id="KW-0472">Membrane</keyword>
<dbReference type="GO" id="GO:0016020">
    <property type="term" value="C:membrane"/>
    <property type="evidence" value="ECO:0007669"/>
    <property type="project" value="UniProtKB-UniRule"/>
</dbReference>
<feature type="chain" id="PRO_5003606394" evidence="2">
    <location>
        <begin position="32"/>
        <end position="397"/>
    </location>
</feature>
<feature type="domain" description="OmpA-like" evidence="3">
    <location>
        <begin position="267"/>
        <end position="392"/>
    </location>
</feature>
<evidence type="ECO:0000256" key="2">
    <source>
        <dbReference type="SAM" id="SignalP"/>
    </source>
</evidence>
<dbReference type="InterPro" id="IPR006665">
    <property type="entry name" value="OmpA-like"/>
</dbReference>
<sequence>MRRAGGSRTGPALVRRLLAAAGALVVSTAVAGCADVPPGEPTGALAVVVGARSNMPPVDLDGVAGQVLGNAVDTQARVSFVVADGAPFVLATTQLETVGEDSAAWQASEAENLQQLRNSIASAAARSPEADLLAALGMAAGEIASAPGKRVVLVADSGLSTAGPLDFRRPGLLDADPGDVVASLQAAGSLPDLRGVHLVFQGLGDTAAPQPALSGVTRDQLVELWTAIGLAAGALDVNVERSPLEGEPAPGFPPVSVVSPGGGLTCTANTVVLGGGDVSFQADTAAFQDAAAAAAKLQPIADRMQAAGVTATLTGTTADVGDEEGQRQLSEQRAQAVADLLGGLGVPAERMTVVGLGSDFPGYVQDRDGSGTLDPAAAAQNRKVTIELVGAGPAVCA</sequence>
<dbReference type="AlphaFoldDB" id="H6RRU5"/>
<dbReference type="PROSITE" id="PS51123">
    <property type="entry name" value="OMPA_2"/>
    <property type="match status" value="1"/>
</dbReference>
<organism evidence="4 5">
    <name type="scientific">Blastococcus saxobsidens (strain DD2)</name>
    <dbReference type="NCBI Taxonomy" id="1146883"/>
    <lineage>
        <taxon>Bacteria</taxon>
        <taxon>Bacillati</taxon>
        <taxon>Actinomycetota</taxon>
        <taxon>Actinomycetes</taxon>
        <taxon>Geodermatophilales</taxon>
        <taxon>Geodermatophilaceae</taxon>
        <taxon>Blastococcus</taxon>
    </lineage>
</organism>
<dbReference type="eggNOG" id="COG2885">
    <property type="taxonomic scope" value="Bacteria"/>
</dbReference>
<evidence type="ECO:0000259" key="3">
    <source>
        <dbReference type="PROSITE" id="PS51123"/>
    </source>
</evidence>
<keyword evidence="2" id="KW-0732">Signal</keyword>
<reference evidence="5" key="2">
    <citation type="submission" date="2012-02" db="EMBL/GenBank/DDBJ databases">
        <title>Complete genome sequence of Blastococcus saxobsidens strain DD2.</title>
        <authorList>
            <person name="Genoscope."/>
        </authorList>
    </citation>
    <scope>NUCLEOTIDE SEQUENCE [LARGE SCALE GENOMIC DNA]</scope>
    <source>
        <strain evidence="5">DD2</strain>
    </source>
</reference>
<gene>
    <name evidence="4" type="ordered locus">BLASA_2025</name>
</gene>
<evidence type="ECO:0000256" key="1">
    <source>
        <dbReference type="PROSITE-ProRule" id="PRU00473"/>
    </source>
</evidence>
<accession>H6RRU5</accession>
<dbReference type="PROSITE" id="PS51257">
    <property type="entry name" value="PROKAR_LIPOPROTEIN"/>
    <property type="match status" value="1"/>
</dbReference>
<evidence type="ECO:0000313" key="4">
    <source>
        <dbReference type="EMBL" id="CCG02939.1"/>
    </source>
</evidence>
<dbReference type="SUPFAM" id="SSF103088">
    <property type="entry name" value="OmpA-like"/>
    <property type="match status" value="1"/>
</dbReference>
<dbReference type="EMBL" id="FO117623">
    <property type="protein sequence ID" value="CCG02939.1"/>
    <property type="molecule type" value="Genomic_DNA"/>
</dbReference>
<dbReference type="InterPro" id="IPR036737">
    <property type="entry name" value="OmpA-like_sf"/>
</dbReference>
<dbReference type="HOGENOM" id="CLU_059143_0_0_11"/>
<dbReference type="Proteomes" id="UP000007517">
    <property type="component" value="Chromosome"/>
</dbReference>
<reference evidence="4 5" key="1">
    <citation type="journal article" date="2012" name="J. Bacteriol.">
        <title>Genome Sequence of Blastococcus saxobsidens DD2, a Stone-Inhabiting Bacterium.</title>
        <authorList>
            <person name="Chouaia B."/>
            <person name="Crotti E."/>
            <person name="Brusetti L."/>
            <person name="Daffonchio D."/>
            <person name="Essoussi I."/>
            <person name="Nouioui I."/>
            <person name="Sbissi I."/>
            <person name="Ghodhbane-Gtari F."/>
            <person name="Gtari M."/>
            <person name="Vacherie B."/>
            <person name="Barbe V."/>
            <person name="Medigue C."/>
            <person name="Gury J."/>
            <person name="Pujic P."/>
            <person name="Normand P."/>
        </authorList>
    </citation>
    <scope>NUCLEOTIDE SEQUENCE [LARGE SCALE GENOMIC DNA]</scope>
    <source>
        <strain evidence="4 5">DD2</strain>
    </source>
</reference>
<dbReference type="KEGG" id="bsd:BLASA_2025"/>
<dbReference type="CDD" id="cd07185">
    <property type="entry name" value="OmpA_C-like"/>
    <property type="match status" value="1"/>
</dbReference>
<feature type="signal peptide" evidence="2">
    <location>
        <begin position="1"/>
        <end position="31"/>
    </location>
</feature>
<dbReference type="Gene3D" id="3.30.1330.60">
    <property type="entry name" value="OmpA-like domain"/>
    <property type="match status" value="1"/>
</dbReference>
<keyword evidence="5" id="KW-1185">Reference proteome</keyword>
<name>H6RRU5_BLASD</name>
<evidence type="ECO:0000313" key="5">
    <source>
        <dbReference type="Proteomes" id="UP000007517"/>
    </source>
</evidence>
<proteinExistence type="predicted"/>